<proteinExistence type="predicted"/>
<keyword evidence="3" id="KW-1185">Reference proteome</keyword>
<evidence type="ECO:0000313" key="3">
    <source>
        <dbReference type="Proteomes" id="UP001347796"/>
    </source>
</evidence>
<evidence type="ECO:0000313" key="2">
    <source>
        <dbReference type="EMBL" id="KAK6189142.1"/>
    </source>
</evidence>
<protein>
    <submittedName>
        <fullName evidence="2">Uncharacterized protein</fullName>
    </submittedName>
</protein>
<dbReference type="EMBL" id="JAZGQO010000003">
    <property type="protein sequence ID" value="KAK6189142.1"/>
    <property type="molecule type" value="Genomic_DNA"/>
</dbReference>
<sequence>MSVQTRQQTSQQTIKQNFERQRKSEKIDRSSEDSKTLSETKINMDSEWTMERVGQTLMKMGDNIEKNRNEITNAVKEIKEEISARFNVLDAKITEVHNKNVEIEKSVEFNCENIDQLKTEAQKIRVQIKEEVQMLNEKLILAEKHDRKYNLVFYGIPQTNEEDINETMSNFLQEQLQLNSKMEIANQHRLRKREDREGPPPIIVKFVHYRDLEAVLQKRNLLGKGQQVLQDLPQVMKQERHKLAGIAYDIRKHEHLKTRIRDHGIHMILETRGTGEKWKRREISL</sequence>
<gene>
    <name evidence="2" type="ORF">SNE40_005175</name>
</gene>
<accession>A0AAN8K4G7</accession>
<comment type="caution">
    <text evidence="2">The sequence shown here is derived from an EMBL/GenBank/DDBJ whole genome shotgun (WGS) entry which is preliminary data.</text>
</comment>
<name>A0AAN8K4G7_PATCE</name>
<feature type="region of interest" description="Disordered" evidence="1">
    <location>
        <begin position="1"/>
        <end position="40"/>
    </location>
</feature>
<dbReference type="Proteomes" id="UP001347796">
    <property type="component" value="Unassembled WGS sequence"/>
</dbReference>
<feature type="compositionally biased region" description="Low complexity" evidence="1">
    <location>
        <begin position="1"/>
        <end position="16"/>
    </location>
</feature>
<organism evidence="2 3">
    <name type="scientific">Patella caerulea</name>
    <name type="common">Rayed Mediterranean limpet</name>
    <dbReference type="NCBI Taxonomy" id="87958"/>
    <lineage>
        <taxon>Eukaryota</taxon>
        <taxon>Metazoa</taxon>
        <taxon>Spiralia</taxon>
        <taxon>Lophotrochozoa</taxon>
        <taxon>Mollusca</taxon>
        <taxon>Gastropoda</taxon>
        <taxon>Patellogastropoda</taxon>
        <taxon>Patelloidea</taxon>
        <taxon>Patellidae</taxon>
        <taxon>Patella</taxon>
    </lineage>
</organism>
<feature type="compositionally biased region" description="Basic and acidic residues" evidence="1">
    <location>
        <begin position="17"/>
        <end position="40"/>
    </location>
</feature>
<evidence type="ECO:0000256" key="1">
    <source>
        <dbReference type="SAM" id="MobiDB-lite"/>
    </source>
</evidence>
<dbReference type="Gene3D" id="3.30.70.1820">
    <property type="entry name" value="L1 transposable element, RRM domain"/>
    <property type="match status" value="1"/>
</dbReference>
<reference evidence="2 3" key="1">
    <citation type="submission" date="2024-01" db="EMBL/GenBank/DDBJ databases">
        <title>The genome of the rayed Mediterranean limpet Patella caerulea (Linnaeus, 1758).</title>
        <authorList>
            <person name="Anh-Thu Weber A."/>
            <person name="Halstead-Nussloch G."/>
        </authorList>
    </citation>
    <scope>NUCLEOTIDE SEQUENCE [LARGE SCALE GENOMIC DNA]</scope>
    <source>
        <strain evidence="2">AATW-2023a</strain>
        <tissue evidence="2">Whole specimen</tissue>
    </source>
</reference>
<dbReference type="AlphaFoldDB" id="A0AAN8K4G7"/>